<evidence type="ECO:0000313" key="3">
    <source>
        <dbReference type="EMBL" id="PIR13241.1"/>
    </source>
</evidence>
<dbReference type="NCBIfam" id="TIGR01552">
    <property type="entry name" value="phd_fam"/>
    <property type="match status" value="1"/>
</dbReference>
<evidence type="ECO:0000256" key="1">
    <source>
        <dbReference type="ARBA" id="ARBA00009981"/>
    </source>
</evidence>
<protein>
    <recommendedName>
        <fullName evidence="2">Antitoxin</fullName>
    </recommendedName>
</protein>
<accession>A0A2M6K8N3</accession>
<comment type="caution">
    <text evidence="3">The sequence shown here is derived from an EMBL/GenBank/DDBJ whole genome shotgun (WGS) entry which is preliminary data.</text>
</comment>
<sequence length="102" mass="12164">MNYQMPQTTTATDLQRNYKRVMSRLKKTKEPIVILSNNVPSGVIIDYKIFLEREKRFNLYLKHGASGLKKYEGLWTKKEADQFNRKINEMFDTIDDEVWDQT</sequence>
<dbReference type="Proteomes" id="UP000230869">
    <property type="component" value="Unassembled WGS sequence"/>
</dbReference>
<dbReference type="InterPro" id="IPR036165">
    <property type="entry name" value="YefM-like_sf"/>
</dbReference>
<comment type="similarity">
    <text evidence="1 2">Belongs to the phD/YefM antitoxin family.</text>
</comment>
<proteinExistence type="inferred from homology"/>
<dbReference type="EMBL" id="PCWW01000049">
    <property type="protein sequence ID" value="PIR13241.1"/>
    <property type="molecule type" value="Genomic_DNA"/>
</dbReference>
<comment type="function">
    <text evidence="2">Antitoxin component of a type II toxin-antitoxin (TA) system.</text>
</comment>
<dbReference type="Pfam" id="PF02604">
    <property type="entry name" value="PhdYeFM_antitox"/>
    <property type="match status" value="1"/>
</dbReference>
<reference evidence="3 4" key="1">
    <citation type="submission" date="2017-09" db="EMBL/GenBank/DDBJ databases">
        <title>Depth-based differentiation of microbial function through sediment-hosted aquifers and enrichment of novel symbionts in the deep terrestrial subsurface.</title>
        <authorList>
            <person name="Probst A.J."/>
            <person name="Ladd B."/>
            <person name="Jarett J.K."/>
            <person name="Geller-Mcgrath D.E."/>
            <person name="Sieber C.M."/>
            <person name="Emerson J.B."/>
            <person name="Anantharaman K."/>
            <person name="Thomas B.C."/>
            <person name="Malmstrom R."/>
            <person name="Stieglmeier M."/>
            <person name="Klingl A."/>
            <person name="Woyke T."/>
            <person name="Ryan C.M."/>
            <person name="Banfield J.F."/>
        </authorList>
    </citation>
    <scope>NUCLEOTIDE SEQUENCE [LARGE SCALE GENOMIC DNA]</scope>
    <source>
        <strain evidence="3">CG11_big_fil_rev_8_21_14_0_20_39_10</strain>
    </source>
</reference>
<gene>
    <name evidence="3" type="ORF">COV49_02885</name>
</gene>
<evidence type="ECO:0000313" key="4">
    <source>
        <dbReference type="Proteomes" id="UP000230869"/>
    </source>
</evidence>
<dbReference type="SUPFAM" id="SSF143120">
    <property type="entry name" value="YefM-like"/>
    <property type="match status" value="1"/>
</dbReference>
<dbReference type="InterPro" id="IPR006442">
    <property type="entry name" value="Antitoxin_Phd/YefM"/>
</dbReference>
<organism evidence="3 4">
    <name type="scientific">Candidatus Falkowbacteria bacterium CG11_big_fil_rev_8_21_14_0_20_39_10</name>
    <dbReference type="NCBI Taxonomy" id="1974570"/>
    <lineage>
        <taxon>Bacteria</taxon>
        <taxon>Candidatus Falkowiibacteriota</taxon>
    </lineage>
</organism>
<evidence type="ECO:0000256" key="2">
    <source>
        <dbReference type="RuleBase" id="RU362080"/>
    </source>
</evidence>
<name>A0A2M6K8N3_9BACT</name>
<dbReference type="AlphaFoldDB" id="A0A2M6K8N3"/>